<dbReference type="GO" id="GO:0170034">
    <property type="term" value="P:L-amino acid biosynthetic process"/>
    <property type="evidence" value="ECO:0007669"/>
    <property type="project" value="UniProtKB-ARBA"/>
</dbReference>
<comment type="caution">
    <text evidence="8">The sequence shown here is derived from an EMBL/GenBank/DDBJ whole genome shotgun (WGS) entry which is preliminary data.</text>
</comment>
<accession>W9XS79</accession>
<organism evidence="8 9">
    <name type="scientific">Capronia coronata CBS 617.96</name>
    <dbReference type="NCBI Taxonomy" id="1182541"/>
    <lineage>
        <taxon>Eukaryota</taxon>
        <taxon>Fungi</taxon>
        <taxon>Dikarya</taxon>
        <taxon>Ascomycota</taxon>
        <taxon>Pezizomycotina</taxon>
        <taxon>Eurotiomycetes</taxon>
        <taxon>Chaetothyriomycetidae</taxon>
        <taxon>Chaetothyriales</taxon>
        <taxon>Herpotrichiellaceae</taxon>
        <taxon>Capronia</taxon>
    </lineage>
</organism>
<dbReference type="HOGENOM" id="CLU_006714_3_3_1"/>
<feature type="domain" description="Aconitase A/isopropylmalate dehydratase small subunit swivel" evidence="7">
    <location>
        <begin position="633"/>
        <end position="697"/>
    </location>
</feature>
<dbReference type="EMBL" id="AMWN01000006">
    <property type="protein sequence ID" value="EXJ83387.1"/>
    <property type="molecule type" value="Genomic_DNA"/>
</dbReference>
<evidence type="ECO:0000256" key="4">
    <source>
        <dbReference type="ARBA" id="ARBA00023239"/>
    </source>
</evidence>
<dbReference type="SUPFAM" id="SSF52016">
    <property type="entry name" value="LeuD/IlvD-like"/>
    <property type="match status" value="1"/>
</dbReference>
<proteinExistence type="predicted"/>
<dbReference type="InterPro" id="IPR015928">
    <property type="entry name" value="Aconitase/3IPM_dehydase_swvl"/>
</dbReference>
<dbReference type="Proteomes" id="UP000019484">
    <property type="component" value="Unassembled WGS sequence"/>
</dbReference>
<dbReference type="InterPro" id="IPR050067">
    <property type="entry name" value="IPM_dehydratase_rel_enz"/>
</dbReference>
<dbReference type="PANTHER" id="PTHR43822">
    <property type="entry name" value="HOMOACONITASE, MITOCHONDRIAL-RELATED"/>
    <property type="match status" value="1"/>
</dbReference>
<keyword evidence="3" id="KW-0411">Iron-sulfur</keyword>
<name>W9XS79_9EURO</name>
<dbReference type="OrthoDB" id="419183at2759"/>
<dbReference type="InterPro" id="IPR000573">
    <property type="entry name" value="AconitaseA/IPMdHydase_ssu_swvl"/>
</dbReference>
<dbReference type="SUPFAM" id="SSF53732">
    <property type="entry name" value="Aconitase iron-sulfur domain"/>
    <property type="match status" value="1"/>
</dbReference>
<evidence type="ECO:0008006" key="10">
    <source>
        <dbReference type="Google" id="ProtNLM"/>
    </source>
</evidence>
<dbReference type="Gene3D" id="3.20.19.10">
    <property type="entry name" value="Aconitase, domain 4"/>
    <property type="match status" value="1"/>
</dbReference>
<dbReference type="InterPro" id="IPR001030">
    <property type="entry name" value="Acoase/IPM_deHydtase_lsu_aba"/>
</dbReference>
<dbReference type="eggNOG" id="KOG0453">
    <property type="taxonomic scope" value="Eukaryota"/>
</dbReference>
<keyword evidence="9" id="KW-1185">Reference proteome</keyword>
<evidence type="ECO:0000256" key="3">
    <source>
        <dbReference type="ARBA" id="ARBA00023014"/>
    </source>
</evidence>
<feature type="domain" description="Aconitase/3-isopropylmalate dehydratase large subunit alpha/beta/alpha" evidence="6">
    <location>
        <begin position="429"/>
        <end position="510"/>
    </location>
</feature>
<evidence type="ECO:0000256" key="1">
    <source>
        <dbReference type="ARBA" id="ARBA00022723"/>
    </source>
</evidence>
<keyword evidence="1" id="KW-0479">Metal-binding</keyword>
<dbReference type="InterPro" id="IPR015931">
    <property type="entry name" value="Acnase/IPM_dHydase_lsu_aba_1/3"/>
</dbReference>
<dbReference type="Pfam" id="PF00330">
    <property type="entry name" value="Aconitase"/>
    <property type="match status" value="2"/>
</dbReference>
<evidence type="ECO:0000313" key="8">
    <source>
        <dbReference type="EMBL" id="EXJ83387.1"/>
    </source>
</evidence>
<evidence type="ECO:0000256" key="5">
    <source>
        <dbReference type="SAM" id="MobiDB-lite"/>
    </source>
</evidence>
<keyword evidence="4" id="KW-0456">Lyase</keyword>
<evidence type="ECO:0000259" key="6">
    <source>
        <dbReference type="Pfam" id="PF00330"/>
    </source>
</evidence>
<gene>
    <name evidence="8" type="ORF">A1O1_07009</name>
</gene>
<dbReference type="InterPro" id="IPR036008">
    <property type="entry name" value="Aconitase_4Fe-4S_dom"/>
</dbReference>
<keyword evidence="2" id="KW-0408">Iron</keyword>
<dbReference type="PANTHER" id="PTHR43822:SF2">
    <property type="entry name" value="HOMOACONITASE, MITOCHONDRIAL"/>
    <property type="match status" value="1"/>
</dbReference>
<dbReference type="GO" id="GO:0170038">
    <property type="term" value="P:proteinogenic amino acid biosynthetic process"/>
    <property type="evidence" value="ECO:0007669"/>
    <property type="project" value="UniProtKB-ARBA"/>
</dbReference>
<dbReference type="GO" id="GO:0046872">
    <property type="term" value="F:metal ion binding"/>
    <property type="evidence" value="ECO:0007669"/>
    <property type="project" value="UniProtKB-KW"/>
</dbReference>
<feature type="compositionally biased region" description="Polar residues" evidence="5">
    <location>
        <begin position="551"/>
        <end position="566"/>
    </location>
</feature>
<evidence type="ECO:0000256" key="2">
    <source>
        <dbReference type="ARBA" id="ARBA00023004"/>
    </source>
</evidence>
<protein>
    <recommendedName>
        <fullName evidence="10">Aconitate hydratase</fullName>
    </recommendedName>
</protein>
<feature type="region of interest" description="Disordered" evidence="5">
    <location>
        <begin position="549"/>
        <end position="586"/>
    </location>
</feature>
<dbReference type="GeneID" id="19161872"/>
<dbReference type="STRING" id="1182541.W9XS79"/>
<dbReference type="Pfam" id="PF00694">
    <property type="entry name" value="Aconitase_C"/>
    <property type="match status" value="1"/>
</dbReference>
<dbReference type="Gene3D" id="3.30.499.10">
    <property type="entry name" value="Aconitase, domain 3"/>
    <property type="match status" value="2"/>
</dbReference>
<evidence type="ECO:0000313" key="9">
    <source>
        <dbReference type="Proteomes" id="UP000019484"/>
    </source>
</evidence>
<dbReference type="RefSeq" id="XP_007726073.1">
    <property type="nucleotide sequence ID" value="XM_007727883.1"/>
</dbReference>
<feature type="compositionally biased region" description="Polar residues" evidence="5">
    <location>
        <begin position="575"/>
        <end position="586"/>
    </location>
</feature>
<feature type="domain" description="Aconitase/3-isopropylmalate dehydratase large subunit alpha/beta/alpha" evidence="6">
    <location>
        <begin position="257"/>
        <end position="412"/>
    </location>
</feature>
<sequence>MRGLSFRYRVRFTRADVFVSLTLAQTGLCGEVEWPTSKQARRSSPRITAWGQCSTIGAMINHRVDDHPGENPSGVIGRDNSRATGYALLRPTTEGYVSHNFADRRSQTLNSAIPDGQFQLKLLGLLSRVRGIALDRVSVSGAKSSSYIPDILLSYAGALQNAQRPAEAEALEQARQKCVDEKVFGGLGLVDATVEATPAQEAEALFLVEAWLEAINAREKARDYLSYRRSPAPGTRPMNLAQKIFAQHALGEKPANSLGTADVMMALALGETWFKIPDSILIEMVGQPALGMSGKDVILHILGELKRNTVAAERIVEFSGDGLKYLSIDARFAISNMCTEFGAITGIFVPDRVTSDYIARRRRKANKPHSLYFRPDPDAEYAGRYTIDLSHVEPAIARYPSPDDVVPVSELAGTPLDGVFIGASKGKRHYVPGSLPIVEKLKRLHLLEIYEAAGFSRGPPGCSYCMGLSAEKASEGETWLSSQNRNFKNRMGKGAFGHVTSAIVCAASSFDMTITSPVDFLKDLDLAFFKQYRQLPDFNLAPIEYVEPDLSSGTDSSQTTNLQQKDLASVGAPSVSDSGKTTSNANSIPDKIASKIVTLGDFIDTDALAPGPTLTTCVTDEDFGAHVLEYTHPDFRARVRDQHHQIVVAGQAFGVGSSREVAVSALKGVGVKAVIARSFAFIYGRNQPSLGLLAVTVVEDEFFQAATDGEEIVLDIPRRSVSVGAGGRLGTWSFQLSEMEFNLTVNHGLTESYNKFGKSIWGKFTGSGSGKNEDKSVAKALEEGVATERTSQERKVQW</sequence>
<reference evidence="8 9" key="1">
    <citation type="submission" date="2013-03" db="EMBL/GenBank/DDBJ databases">
        <title>The Genome Sequence of Capronia coronata CBS 617.96.</title>
        <authorList>
            <consortium name="The Broad Institute Genomics Platform"/>
            <person name="Cuomo C."/>
            <person name="de Hoog S."/>
            <person name="Gorbushina A."/>
            <person name="Walker B."/>
            <person name="Young S.K."/>
            <person name="Zeng Q."/>
            <person name="Gargeya S."/>
            <person name="Fitzgerald M."/>
            <person name="Haas B."/>
            <person name="Abouelleil A."/>
            <person name="Allen A.W."/>
            <person name="Alvarado L."/>
            <person name="Arachchi H.M."/>
            <person name="Berlin A.M."/>
            <person name="Chapman S.B."/>
            <person name="Gainer-Dewar J."/>
            <person name="Goldberg J."/>
            <person name="Griggs A."/>
            <person name="Gujja S."/>
            <person name="Hansen M."/>
            <person name="Howarth C."/>
            <person name="Imamovic A."/>
            <person name="Ireland A."/>
            <person name="Larimer J."/>
            <person name="McCowan C."/>
            <person name="Murphy C."/>
            <person name="Pearson M."/>
            <person name="Poon T.W."/>
            <person name="Priest M."/>
            <person name="Roberts A."/>
            <person name="Saif S."/>
            <person name="Shea T."/>
            <person name="Sisk P."/>
            <person name="Sykes S."/>
            <person name="Wortman J."/>
            <person name="Nusbaum C."/>
            <person name="Birren B."/>
        </authorList>
    </citation>
    <scope>NUCLEOTIDE SEQUENCE [LARGE SCALE GENOMIC DNA]</scope>
    <source>
        <strain evidence="8 9">CBS 617.96</strain>
    </source>
</reference>
<evidence type="ECO:0000259" key="7">
    <source>
        <dbReference type="Pfam" id="PF00694"/>
    </source>
</evidence>
<dbReference type="GO" id="GO:0016829">
    <property type="term" value="F:lyase activity"/>
    <property type="evidence" value="ECO:0007669"/>
    <property type="project" value="UniProtKB-KW"/>
</dbReference>
<dbReference type="GO" id="GO:0051536">
    <property type="term" value="F:iron-sulfur cluster binding"/>
    <property type="evidence" value="ECO:0007669"/>
    <property type="project" value="UniProtKB-KW"/>
</dbReference>
<dbReference type="AlphaFoldDB" id="W9XS79"/>